<gene>
    <name evidence="1" type="ORF">Pint_20685</name>
</gene>
<evidence type="ECO:0000313" key="2">
    <source>
        <dbReference type="Proteomes" id="UP001163603"/>
    </source>
</evidence>
<sequence length="247" mass="28887">MYLIYGVDLAAISYASESATRFMIRLMNLHTMLFQSDELCHKICNLLATHDNLKSTSHTSVEELVGSFLHILAQNQKIRLIKCQMRRSTKMVSRNFHLVLNIVLRLHSLLFKKPKPIPENSTDERWKWFKRYLGALDGAYIKVHVPTDDKFRYWSRKNKIATNVLGVCTPNMQFIYVLPRWEGSIADDRVLRDAITRRNGLKVPQGQYYLCDDGYTNGERFLAPYRGQRYHLSEWSELPIDSVEEEL</sequence>
<protein>
    <submittedName>
        <fullName evidence="1">Uncharacterized protein</fullName>
    </submittedName>
</protein>
<accession>A0ACC0XFG5</accession>
<reference evidence="2" key="1">
    <citation type="journal article" date="2023" name="G3 (Bethesda)">
        <title>Genome assembly and association tests identify interacting loci associated with vigor, precocity, and sex in interspecific pistachio rootstocks.</title>
        <authorList>
            <person name="Palmer W."/>
            <person name="Jacygrad E."/>
            <person name="Sagayaradj S."/>
            <person name="Cavanaugh K."/>
            <person name="Han R."/>
            <person name="Bertier L."/>
            <person name="Beede B."/>
            <person name="Kafkas S."/>
            <person name="Golino D."/>
            <person name="Preece J."/>
            <person name="Michelmore R."/>
        </authorList>
    </citation>
    <scope>NUCLEOTIDE SEQUENCE [LARGE SCALE GENOMIC DNA]</scope>
</reference>
<keyword evidence="2" id="KW-1185">Reference proteome</keyword>
<proteinExistence type="predicted"/>
<dbReference type="EMBL" id="CM047748">
    <property type="protein sequence ID" value="KAJ0015091.1"/>
    <property type="molecule type" value="Genomic_DNA"/>
</dbReference>
<comment type="caution">
    <text evidence="1">The sequence shown here is derived from an EMBL/GenBank/DDBJ whole genome shotgun (WGS) entry which is preliminary data.</text>
</comment>
<name>A0ACC0XFG5_9ROSI</name>
<evidence type="ECO:0000313" key="1">
    <source>
        <dbReference type="EMBL" id="KAJ0015091.1"/>
    </source>
</evidence>
<organism evidence="1 2">
    <name type="scientific">Pistacia integerrima</name>
    <dbReference type="NCBI Taxonomy" id="434235"/>
    <lineage>
        <taxon>Eukaryota</taxon>
        <taxon>Viridiplantae</taxon>
        <taxon>Streptophyta</taxon>
        <taxon>Embryophyta</taxon>
        <taxon>Tracheophyta</taxon>
        <taxon>Spermatophyta</taxon>
        <taxon>Magnoliopsida</taxon>
        <taxon>eudicotyledons</taxon>
        <taxon>Gunneridae</taxon>
        <taxon>Pentapetalae</taxon>
        <taxon>rosids</taxon>
        <taxon>malvids</taxon>
        <taxon>Sapindales</taxon>
        <taxon>Anacardiaceae</taxon>
        <taxon>Pistacia</taxon>
    </lineage>
</organism>
<dbReference type="Proteomes" id="UP001163603">
    <property type="component" value="Chromosome 13"/>
</dbReference>